<evidence type="ECO:0000256" key="3">
    <source>
        <dbReference type="SAM" id="SignalP"/>
    </source>
</evidence>
<organism evidence="4 5">
    <name type="scientific">Adineta steineri</name>
    <dbReference type="NCBI Taxonomy" id="433720"/>
    <lineage>
        <taxon>Eukaryota</taxon>
        <taxon>Metazoa</taxon>
        <taxon>Spiralia</taxon>
        <taxon>Gnathifera</taxon>
        <taxon>Rotifera</taxon>
        <taxon>Eurotatoria</taxon>
        <taxon>Bdelloidea</taxon>
        <taxon>Adinetida</taxon>
        <taxon>Adinetidae</taxon>
        <taxon>Adineta</taxon>
    </lineage>
</organism>
<comment type="caution">
    <text evidence="4">The sequence shown here is derived from an EMBL/GenBank/DDBJ whole genome shotgun (WGS) entry which is preliminary data.</text>
</comment>
<dbReference type="GO" id="GO:0000272">
    <property type="term" value="P:polysaccharide catabolic process"/>
    <property type="evidence" value="ECO:0007669"/>
    <property type="project" value="TreeGrafter"/>
</dbReference>
<keyword evidence="3" id="KW-0732">Signal</keyword>
<dbReference type="InterPro" id="IPR010905">
    <property type="entry name" value="Glyco_hydro_88"/>
</dbReference>
<sequence>MVALLLLTTLLMISSSVTAFNTIGYANTQYSILYNQYRDLSFQSYPFMGYPLQRDWISLPILHSFTNGFFSGIFWNLLEINATTNILKMATDLMLPLAPVANITDTHDVGFVIMSSFGHAYHLLKVPEYLEIILTTASSLSTRYSPIVRCTRSWDSKEGFLVIIDNMMNLELLFEASNQTNNQTWYDMAWQHANRTMYEHFRSDNSTYHVVEYNETDGSVLRKYTAQGYADWSTWSRGQAWAVHGFTTVYRYTKYQPFLDKAIGAANYFLSHLPSSTDLIPYWDFDASHNSTIPYQPRDTSAAAIFASGLVELSQYVTVPEIEDQFLTSAKNIIDQLTSPTYLILSNKDYVLRAVIANGTQGPYPDKPYDIATVSGDYYLIQTILRLFKLQ</sequence>
<dbReference type="EMBL" id="CAJOAZ010002085">
    <property type="protein sequence ID" value="CAF3892592.1"/>
    <property type="molecule type" value="Genomic_DNA"/>
</dbReference>
<reference evidence="4" key="1">
    <citation type="submission" date="2021-02" db="EMBL/GenBank/DDBJ databases">
        <authorList>
            <person name="Nowell W R."/>
        </authorList>
    </citation>
    <scope>NUCLEOTIDE SEQUENCE</scope>
</reference>
<feature type="chain" id="PRO_5032346005" evidence="3">
    <location>
        <begin position="20"/>
        <end position="391"/>
    </location>
</feature>
<name>A0A819GWW1_9BILA</name>
<keyword evidence="1" id="KW-0378">Hydrolase</keyword>
<gene>
    <name evidence="4" type="ORF">OXD698_LOCUS23500</name>
</gene>
<dbReference type="InterPro" id="IPR008928">
    <property type="entry name" value="6-hairpin_glycosidase_sf"/>
</dbReference>
<dbReference type="Gene3D" id="1.50.10.10">
    <property type="match status" value="1"/>
</dbReference>
<protein>
    <submittedName>
        <fullName evidence="4">Uncharacterized protein</fullName>
    </submittedName>
</protein>
<dbReference type="InterPro" id="IPR012341">
    <property type="entry name" value="6hp_glycosidase-like_sf"/>
</dbReference>
<evidence type="ECO:0000256" key="1">
    <source>
        <dbReference type="ARBA" id="ARBA00022801"/>
    </source>
</evidence>
<dbReference type="InterPro" id="IPR052369">
    <property type="entry name" value="UG_Glycosaminoglycan_Hydrolase"/>
</dbReference>
<dbReference type="PANTHER" id="PTHR36845:SF1">
    <property type="entry name" value="HYDROLASE, PUTATIVE (AFU_ORTHOLOGUE AFUA_7G05090)-RELATED"/>
    <property type="match status" value="1"/>
</dbReference>
<dbReference type="Proteomes" id="UP000663844">
    <property type="component" value="Unassembled WGS sequence"/>
</dbReference>
<dbReference type="Pfam" id="PF07470">
    <property type="entry name" value="Glyco_hydro_88"/>
    <property type="match status" value="1"/>
</dbReference>
<dbReference type="GO" id="GO:0052757">
    <property type="term" value="F:chondroitin hydrolase activity"/>
    <property type="evidence" value="ECO:0007669"/>
    <property type="project" value="TreeGrafter"/>
</dbReference>
<proteinExistence type="inferred from homology"/>
<comment type="similarity">
    <text evidence="2">Belongs to the glycosyl hydrolase 88 family.</text>
</comment>
<evidence type="ECO:0000313" key="5">
    <source>
        <dbReference type="Proteomes" id="UP000663844"/>
    </source>
</evidence>
<dbReference type="SUPFAM" id="SSF48208">
    <property type="entry name" value="Six-hairpin glycosidases"/>
    <property type="match status" value="1"/>
</dbReference>
<feature type="signal peptide" evidence="3">
    <location>
        <begin position="1"/>
        <end position="19"/>
    </location>
</feature>
<dbReference type="PANTHER" id="PTHR36845">
    <property type="entry name" value="HYDROLASE, PUTATIVE (AFU_ORTHOLOGUE AFUA_7G05090)-RELATED"/>
    <property type="match status" value="1"/>
</dbReference>
<dbReference type="AlphaFoldDB" id="A0A819GWW1"/>
<evidence type="ECO:0000256" key="2">
    <source>
        <dbReference type="ARBA" id="ARBA00038358"/>
    </source>
</evidence>
<evidence type="ECO:0000313" key="4">
    <source>
        <dbReference type="EMBL" id="CAF3892592.1"/>
    </source>
</evidence>
<accession>A0A819GWW1</accession>